<keyword evidence="1" id="KW-1133">Transmembrane helix</keyword>
<dbReference type="Proteomes" id="UP001375240">
    <property type="component" value="Unassembled WGS sequence"/>
</dbReference>
<protein>
    <submittedName>
        <fullName evidence="2">Uncharacterized protein</fullName>
    </submittedName>
</protein>
<evidence type="ECO:0000313" key="3">
    <source>
        <dbReference type="Proteomes" id="UP001375240"/>
    </source>
</evidence>
<name>A0AAV9V1K9_9PEZI</name>
<proteinExistence type="predicted"/>
<sequence length="140" mass="15477">MSSASPSLVLLANLGGPELQIPIEHYDTITPLRPSLVAKCELSLVGITLIFVTLRIVLRWHRGIANIEDGILAFAWLTFAAGMSLETGAYLYQKDWIMHNTYYDASNQTFITPDERGQIDMLNISYKVTQIGSSTCVATP</sequence>
<accession>A0AAV9V1K9</accession>
<feature type="transmembrane region" description="Helical" evidence="1">
    <location>
        <begin position="36"/>
        <end position="58"/>
    </location>
</feature>
<keyword evidence="3" id="KW-1185">Reference proteome</keyword>
<keyword evidence="1" id="KW-0472">Membrane</keyword>
<evidence type="ECO:0000256" key="1">
    <source>
        <dbReference type="SAM" id="Phobius"/>
    </source>
</evidence>
<dbReference type="AlphaFoldDB" id="A0AAV9V1K9"/>
<reference evidence="2 3" key="1">
    <citation type="submission" date="2019-10" db="EMBL/GenBank/DDBJ databases">
        <authorList>
            <person name="Palmer J.M."/>
        </authorList>
    </citation>
    <scope>NUCLEOTIDE SEQUENCE [LARGE SCALE GENOMIC DNA]</scope>
    <source>
        <strain evidence="2 3">TWF696</strain>
    </source>
</reference>
<evidence type="ECO:0000313" key="2">
    <source>
        <dbReference type="EMBL" id="KAK6353628.1"/>
    </source>
</evidence>
<comment type="caution">
    <text evidence="2">The sequence shown here is derived from an EMBL/GenBank/DDBJ whole genome shotgun (WGS) entry which is preliminary data.</text>
</comment>
<gene>
    <name evidence="2" type="ORF">TWF696_005591</name>
</gene>
<dbReference type="EMBL" id="JAVHNQ010000003">
    <property type="protein sequence ID" value="KAK6353628.1"/>
    <property type="molecule type" value="Genomic_DNA"/>
</dbReference>
<organism evidence="2 3">
    <name type="scientific">Orbilia brochopaga</name>
    <dbReference type="NCBI Taxonomy" id="3140254"/>
    <lineage>
        <taxon>Eukaryota</taxon>
        <taxon>Fungi</taxon>
        <taxon>Dikarya</taxon>
        <taxon>Ascomycota</taxon>
        <taxon>Pezizomycotina</taxon>
        <taxon>Orbiliomycetes</taxon>
        <taxon>Orbiliales</taxon>
        <taxon>Orbiliaceae</taxon>
        <taxon>Orbilia</taxon>
    </lineage>
</organism>
<feature type="transmembrane region" description="Helical" evidence="1">
    <location>
        <begin position="70"/>
        <end position="92"/>
    </location>
</feature>
<keyword evidence="1" id="KW-0812">Transmembrane</keyword>